<dbReference type="EMBL" id="VUMV01000005">
    <property type="protein sequence ID" value="MST82274.1"/>
    <property type="molecule type" value="Genomic_DNA"/>
</dbReference>
<protein>
    <submittedName>
        <fullName evidence="2">CDP-glucose 4,6-dehydratase</fullName>
        <ecNumber evidence="2">4.2.1.45</ecNumber>
    </submittedName>
</protein>
<name>A0A7X2P8M7_9FIRM</name>
<evidence type="ECO:0000313" key="3">
    <source>
        <dbReference type="Proteomes" id="UP000466864"/>
    </source>
</evidence>
<dbReference type="Gene3D" id="3.90.25.10">
    <property type="entry name" value="UDP-galactose 4-epimerase, domain 1"/>
    <property type="match status" value="1"/>
</dbReference>
<dbReference type="Gene3D" id="3.40.50.720">
    <property type="entry name" value="NAD(P)-binding Rossmann-like Domain"/>
    <property type="match status" value="1"/>
</dbReference>
<dbReference type="InterPro" id="IPR013445">
    <property type="entry name" value="CDP_4_6_deHydtase"/>
</dbReference>
<feature type="domain" description="NAD(P)-binding" evidence="1">
    <location>
        <begin position="20"/>
        <end position="356"/>
    </location>
</feature>
<dbReference type="Pfam" id="PF16363">
    <property type="entry name" value="GDP_Man_Dehyd"/>
    <property type="match status" value="1"/>
</dbReference>
<sequence>MERNTAGRQRLDFYRNKKVLVTGHTGFKGTWLTRMLLLAGAQVQGYSLEPPTRPNLYSMAGFSRFAESGQLRSEIGDIRDFGRLQKIFHDFRPEIVFHLAAQPIVRESYRNPRETYETNVMGTVNVLECIRLEDSVRSALNVTTDKVYRNREWVWGYRETDPLDGFDPYSNSKSCSELATHSYRNSFFADADGREGRRFLALSTARAGNVIGGGDFAADRILPDSIRAVEQAWKNRKDTAVIGVRNPYATRPFQHVLEPLGAYLLIAERQEKDRQCSGYYNVGPDDADCVAAGELVSLFCEEWNRESILPVKAEWESRAEKEAPHEAGLLKLDTSLIRSRLGWTPRWHIRDCMKKTVQFSGRMLADPEIVPEEMDTEIREFFRING</sequence>
<dbReference type="AlphaFoldDB" id="A0A7X2P8M7"/>
<dbReference type="SUPFAM" id="SSF51735">
    <property type="entry name" value="NAD(P)-binding Rossmann-fold domains"/>
    <property type="match status" value="1"/>
</dbReference>
<dbReference type="PANTHER" id="PTHR43000">
    <property type="entry name" value="DTDP-D-GLUCOSE 4,6-DEHYDRATASE-RELATED"/>
    <property type="match status" value="1"/>
</dbReference>
<gene>
    <name evidence="2" type="primary">rfbG</name>
    <name evidence="2" type="ORF">FYJ60_08100</name>
</gene>
<accession>A0A7X2P8M7</accession>
<dbReference type="InterPro" id="IPR036291">
    <property type="entry name" value="NAD(P)-bd_dom_sf"/>
</dbReference>
<organism evidence="2 3">
    <name type="scientific">Bilifractor porci</name>
    <dbReference type="NCBI Taxonomy" id="2606636"/>
    <lineage>
        <taxon>Bacteria</taxon>
        <taxon>Bacillati</taxon>
        <taxon>Bacillota</taxon>
        <taxon>Clostridia</taxon>
        <taxon>Lachnospirales</taxon>
        <taxon>Lachnospiraceae</taxon>
        <taxon>Bilifractor</taxon>
    </lineage>
</organism>
<dbReference type="NCBIfam" id="TIGR02622">
    <property type="entry name" value="CDP_4_6_dhtase"/>
    <property type="match status" value="1"/>
</dbReference>
<dbReference type="Proteomes" id="UP000466864">
    <property type="component" value="Unassembled WGS sequence"/>
</dbReference>
<comment type="caution">
    <text evidence="2">The sequence shown here is derived from an EMBL/GenBank/DDBJ whole genome shotgun (WGS) entry which is preliminary data.</text>
</comment>
<evidence type="ECO:0000313" key="2">
    <source>
        <dbReference type="EMBL" id="MST82274.1"/>
    </source>
</evidence>
<keyword evidence="2" id="KW-0456">Lyase</keyword>
<dbReference type="InterPro" id="IPR016040">
    <property type="entry name" value="NAD(P)-bd_dom"/>
</dbReference>
<proteinExistence type="predicted"/>
<keyword evidence="3" id="KW-1185">Reference proteome</keyword>
<dbReference type="GO" id="GO:0047733">
    <property type="term" value="F:CDP-glucose 4,6-dehydratase activity"/>
    <property type="evidence" value="ECO:0007669"/>
    <property type="project" value="UniProtKB-EC"/>
</dbReference>
<reference evidence="2 3" key="1">
    <citation type="submission" date="2019-08" db="EMBL/GenBank/DDBJ databases">
        <title>In-depth cultivation of the pig gut microbiome towards novel bacterial diversity and tailored functional studies.</title>
        <authorList>
            <person name="Wylensek D."/>
            <person name="Hitch T.C.A."/>
            <person name="Clavel T."/>
        </authorList>
    </citation>
    <scope>NUCLEOTIDE SEQUENCE [LARGE SCALE GENOMIC DNA]</scope>
    <source>
        <strain evidence="2 3">Oil+RF-744-WCA-WT-13</strain>
    </source>
</reference>
<dbReference type="EC" id="4.2.1.45" evidence="2"/>
<dbReference type="RefSeq" id="WP_154458183.1">
    <property type="nucleotide sequence ID" value="NZ_VUMV01000005.1"/>
</dbReference>
<evidence type="ECO:0000259" key="1">
    <source>
        <dbReference type="Pfam" id="PF16363"/>
    </source>
</evidence>